<comment type="caution">
    <text evidence="5">The sequence shown here is derived from an EMBL/GenBank/DDBJ whole genome shotgun (WGS) entry which is preliminary data.</text>
</comment>
<dbReference type="EMBL" id="BOVK01000052">
    <property type="protein sequence ID" value="GIQ70590.1"/>
    <property type="molecule type" value="Genomic_DNA"/>
</dbReference>
<keyword evidence="1" id="KW-0344">Guanine-nucleotide releasing factor</keyword>
<dbReference type="Pfam" id="PF25390">
    <property type="entry name" value="WD40_RLD"/>
    <property type="match status" value="1"/>
</dbReference>
<dbReference type="Gene3D" id="3.30.457.10">
    <property type="entry name" value="Copper amine oxidase-like, N-terminal domain"/>
    <property type="match status" value="1"/>
</dbReference>
<dbReference type="Pfam" id="PF07833">
    <property type="entry name" value="Cu_amine_oxidN1"/>
    <property type="match status" value="1"/>
</dbReference>
<dbReference type="PANTHER" id="PTHR45982">
    <property type="entry name" value="REGULATOR OF CHROMOSOME CONDENSATION"/>
    <property type="match status" value="1"/>
</dbReference>
<protein>
    <recommendedName>
        <fullName evidence="7">Copper amine oxidase-like N-terminal domain-containing protein</fullName>
    </recommendedName>
</protein>
<dbReference type="InterPro" id="IPR036582">
    <property type="entry name" value="Mao_N_sf"/>
</dbReference>
<organism evidence="5 6">
    <name type="scientific">Xylanibacillus composti</name>
    <dbReference type="NCBI Taxonomy" id="1572762"/>
    <lineage>
        <taxon>Bacteria</taxon>
        <taxon>Bacillati</taxon>
        <taxon>Bacillota</taxon>
        <taxon>Bacilli</taxon>
        <taxon>Bacillales</taxon>
        <taxon>Paenibacillaceae</taxon>
        <taxon>Xylanibacillus</taxon>
    </lineage>
</organism>
<dbReference type="InterPro" id="IPR009091">
    <property type="entry name" value="RCC1/BLIP-II"/>
</dbReference>
<dbReference type="InterPro" id="IPR058923">
    <property type="entry name" value="RCC1-like_dom"/>
</dbReference>
<dbReference type="GO" id="GO:0005737">
    <property type="term" value="C:cytoplasm"/>
    <property type="evidence" value="ECO:0007669"/>
    <property type="project" value="TreeGrafter"/>
</dbReference>
<feature type="domain" description="RCC1-like" evidence="4">
    <location>
        <begin position="35"/>
        <end position="283"/>
    </location>
</feature>
<dbReference type="InterPro" id="IPR000408">
    <property type="entry name" value="Reg_chr_condens"/>
</dbReference>
<dbReference type="PRINTS" id="PR00633">
    <property type="entry name" value="RCCNDNSATION"/>
</dbReference>
<dbReference type="Gene3D" id="2.130.10.30">
    <property type="entry name" value="Regulator of chromosome condensation 1/beta-lactamase-inhibitor protein II"/>
    <property type="match status" value="2"/>
</dbReference>
<evidence type="ECO:0000256" key="1">
    <source>
        <dbReference type="ARBA" id="ARBA00022658"/>
    </source>
</evidence>
<evidence type="ECO:0000256" key="2">
    <source>
        <dbReference type="ARBA" id="ARBA00022737"/>
    </source>
</evidence>
<dbReference type="InterPro" id="IPR051553">
    <property type="entry name" value="Ran_GTPase-activating"/>
</dbReference>
<dbReference type="InterPro" id="IPR012854">
    <property type="entry name" value="Cu_amine_oxidase-like_N"/>
</dbReference>
<dbReference type="Proteomes" id="UP000677918">
    <property type="component" value="Unassembled WGS sequence"/>
</dbReference>
<gene>
    <name evidence="5" type="ORF">XYCOK13_34140</name>
</gene>
<evidence type="ECO:0000259" key="3">
    <source>
        <dbReference type="Pfam" id="PF07833"/>
    </source>
</evidence>
<evidence type="ECO:0000259" key="4">
    <source>
        <dbReference type="Pfam" id="PF25390"/>
    </source>
</evidence>
<dbReference type="GO" id="GO:0005085">
    <property type="term" value="F:guanyl-nucleotide exchange factor activity"/>
    <property type="evidence" value="ECO:0007669"/>
    <property type="project" value="TreeGrafter"/>
</dbReference>
<name>A0A8J4M364_9BACL</name>
<dbReference type="SUPFAM" id="SSF50985">
    <property type="entry name" value="RCC1/BLIP-II"/>
    <property type="match status" value="2"/>
</dbReference>
<sequence>MRDTVLLAKKTFILLLCIPVWFMTFSIHAHGLDVYENFVKAGAGKWYSMALTENGTLYYWGNDAQYEVNADSPDGTNIAVLGKEGEWTDFSAGMYHFVAVKKDGTMWSAGFNDAGQLGTGHTETRLDLQQIGKGTKWSKVSTNYAHNVALAQDGTLWAWGANWNGQLGNGTTAQSNVPIKIGRDNDWSDVTAGERFTIALKQDGSMYGWGAMFGGRLGVGHTSADLQKTPRKLNDSKWKTVSSGSAQTWAIRSDGTLWLWGFKGFFFENEDDDPYFLVPEQVGKDNDWKMVSAQDGLYGLGIVALKQDGSLWGWGFHAGTEAFEKIGDSKEWMSISHNSYDSGHMLAINHDGSLWGWGINYSGQLTQGKLPEDEWDNSYENIVEIFPSIQLQVNDVHVANQSGARSFVDRGRTLTPLRDALTAMGVTDIHWDGANQTVTATKNDTTLKLKVGESELYVNGELYDRLEVPAVEKNSRIFIPLRAVANAFQYEVTFSKETNTINLTER</sequence>
<evidence type="ECO:0000313" key="6">
    <source>
        <dbReference type="Proteomes" id="UP000677918"/>
    </source>
</evidence>
<keyword evidence="2" id="KW-0677">Repeat</keyword>
<evidence type="ECO:0000313" key="5">
    <source>
        <dbReference type="EMBL" id="GIQ70590.1"/>
    </source>
</evidence>
<dbReference type="PANTHER" id="PTHR45982:SF1">
    <property type="entry name" value="REGULATOR OF CHROMOSOME CONDENSATION"/>
    <property type="match status" value="1"/>
</dbReference>
<evidence type="ECO:0008006" key="7">
    <source>
        <dbReference type="Google" id="ProtNLM"/>
    </source>
</evidence>
<proteinExistence type="predicted"/>
<reference evidence="5" key="1">
    <citation type="submission" date="2021-04" db="EMBL/GenBank/DDBJ databases">
        <title>Draft genome sequence of Xylanibacillus composti strain K13.</title>
        <authorList>
            <person name="Uke A."/>
            <person name="Chhe C."/>
            <person name="Baramee S."/>
            <person name="Kosugi A."/>
        </authorList>
    </citation>
    <scope>NUCLEOTIDE SEQUENCE</scope>
    <source>
        <strain evidence="5">K13</strain>
    </source>
</reference>
<dbReference type="AlphaFoldDB" id="A0A8J4M364"/>
<feature type="domain" description="Copper amine oxidase-like N-terminal" evidence="3">
    <location>
        <begin position="403"/>
        <end position="502"/>
    </location>
</feature>
<dbReference type="PROSITE" id="PS50012">
    <property type="entry name" value="RCC1_3"/>
    <property type="match status" value="2"/>
</dbReference>
<keyword evidence="6" id="KW-1185">Reference proteome</keyword>
<dbReference type="SUPFAM" id="SSF55383">
    <property type="entry name" value="Copper amine oxidase, domain N"/>
    <property type="match status" value="1"/>
</dbReference>
<accession>A0A8J4M364</accession>